<protein>
    <submittedName>
        <fullName evidence="1">Uncharacterized protein</fullName>
    </submittedName>
</protein>
<accession>A0AAD9K457</accession>
<dbReference type="EMBL" id="JAODUP010000063">
    <property type="protein sequence ID" value="KAK2164444.1"/>
    <property type="molecule type" value="Genomic_DNA"/>
</dbReference>
<organism evidence="1 2">
    <name type="scientific">Paralvinella palmiformis</name>
    <dbReference type="NCBI Taxonomy" id="53620"/>
    <lineage>
        <taxon>Eukaryota</taxon>
        <taxon>Metazoa</taxon>
        <taxon>Spiralia</taxon>
        <taxon>Lophotrochozoa</taxon>
        <taxon>Annelida</taxon>
        <taxon>Polychaeta</taxon>
        <taxon>Sedentaria</taxon>
        <taxon>Canalipalpata</taxon>
        <taxon>Terebellida</taxon>
        <taxon>Terebelliformia</taxon>
        <taxon>Alvinellidae</taxon>
        <taxon>Paralvinella</taxon>
    </lineage>
</organism>
<keyword evidence="2" id="KW-1185">Reference proteome</keyword>
<proteinExistence type="predicted"/>
<sequence length="58" mass="6435">MVLTTNGHPQPCLVFSQHQDGRQGIIIADGINIPVTTTEFFSYVWHANTSRMLLCMGS</sequence>
<gene>
    <name evidence="1" type="ORF">LSH36_63g04036</name>
</gene>
<evidence type="ECO:0000313" key="2">
    <source>
        <dbReference type="Proteomes" id="UP001208570"/>
    </source>
</evidence>
<feature type="non-terminal residue" evidence="1">
    <location>
        <position position="58"/>
    </location>
</feature>
<evidence type="ECO:0000313" key="1">
    <source>
        <dbReference type="EMBL" id="KAK2164444.1"/>
    </source>
</evidence>
<reference evidence="1" key="1">
    <citation type="journal article" date="2023" name="Mol. Biol. Evol.">
        <title>Third-Generation Sequencing Reveals the Adaptive Role of the Epigenome in Three Deep-Sea Polychaetes.</title>
        <authorList>
            <person name="Perez M."/>
            <person name="Aroh O."/>
            <person name="Sun Y."/>
            <person name="Lan Y."/>
            <person name="Juniper S.K."/>
            <person name="Young C.R."/>
            <person name="Angers B."/>
            <person name="Qian P.Y."/>
        </authorList>
    </citation>
    <scope>NUCLEOTIDE SEQUENCE</scope>
    <source>
        <strain evidence="1">P08H-3</strain>
    </source>
</reference>
<dbReference type="AlphaFoldDB" id="A0AAD9K457"/>
<name>A0AAD9K457_9ANNE</name>
<dbReference type="Proteomes" id="UP001208570">
    <property type="component" value="Unassembled WGS sequence"/>
</dbReference>
<comment type="caution">
    <text evidence="1">The sequence shown here is derived from an EMBL/GenBank/DDBJ whole genome shotgun (WGS) entry which is preliminary data.</text>
</comment>